<proteinExistence type="predicted"/>
<keyword evidence="1" id="KW-0732">Signal</keyword>
<reference evidence="2 3" key="2">
    <citation type="journal article" date="2015" name="Stand. Genomic Sci.">
        <title>Draft genome sequence of Cellulomonas carbonis T26(T) and comparative analysis of six Cellulomonas genomes.</title>
        <authorList>
            <person name="Zhuang W."/>
            <person name="Zhang S."/>
            <person name="Xia X."/>
            <person name="Wang G."/>
        </authorList>
    </citation>
    <scope>NUCLEOTIDE SEQUENCE [LARGE SCALE GENOMIC DNA]</scope>
    <source>
        <strain evidence="2 3">T26</strain>
    </source>
</reference>
<dbReference type="EMBL" id="AXCY01000082">
    <property type="protein sequence ID" value="KGM09697.1"/>
    <property type="molecule type" value="Genomic_DNA"/>
</dbReference>
<evidence type="ECO:0000313" key="3">
    <source>
        <dbReference type="Proteomes" id="UP000029839"/>
    </source>
</evidence>
<dbReference type="RefSeq" id="WP_043608220.1">
    <property type="nucleotide sequence ID" value="NZ_AXCY01000082.1"/>
</dbReference>
<dbReference type="Proteomes" id="UP000029839">
    <property type="component" value="Unassembled WGS sequence"/>
</dbReference>
<organism evidence="2 3">
    <name type="scientific">Cellulomonas carbonis T26</name>
    <dbReference type="NCBI Taxonomy" id="947969"/>
    <lineage>
        <taxon>Bacteria</taxon>
        <taxon>Bacillati</taxon>
        <taxon>Actinomycetota</taxon>
        <taxon>Actinomycetes</taxon>
        <taxon>Micrococcales</taxon>
        <taxon>Cellulomonadaceae</taxon>
        <taxon>Cellulomonas</taxon>
    </lineage>
</organism>
<evidence type="ECO:0000256" key="1">
    <source>
        <dbReference type="SAM" id="SignalP"/>
    </source>
</evidence>
<evidence type="ECO:0000313" key="2">
    <source>
        <dbReference type="EMBL" id="KGM09697.1"/>
    </source>
</evidence>
<dbReference type="OrthoDB" id="9887843at2"/>
<sequence>MALSRRKSAAVALAVVGVAGLSLASAAQLNVTTGSLGAASEVVASCQPDGGTAIAVTFGSAYDAATKAYRTGSVVLSDVLAACANQGVDITVFDVNGTALATATGTAAEGTKSFTLVPVDPAATTVDPAAVEGVAVVIAG</sequence>
<gene>
    <name evidence="2" type="ORF">N868_18510</name>
</gene>
<reference evidence="2 3" key="1">
    <citation type="submission" date="2013-08" db="EMBL/GenBank/DDBJ databases">
        <title>Genome sequencing of Cellulomonas carbonis T26.</title>
        <authorList>
            <person name="Chen F."/>
            <person name="Li Y."/>
            <person name="Wang G."/>
        </authorList>
    </citation>
    <scope>NUCLEOTIDE SEQUENCE [LARGE SCALE GENOMIC DNA]</scope>
    <source>
        <strain evidence="2 3">T26</strain>
    </source>
</reference>
<name>A0A0A0BPY3_9CELL</name>
<feature type="chain" id="PRO_5001959473" evidence="1">
    <location>
        <begin position="27"/>
        <end position="140"/>
    </location>
</feature>
<comment type="caution">
    <text evidence="2">The sequence shown here is derived from an EMBL/GenBank/DDBJ whole genome shotgun (WGS) entry which is preliminary data.</text>
</comment>
<accession>A0A0A0BPY3</accession>
<feature type="signal peptide" evidence="1">
    <location>
        <begin position="1"/>
        <end position="26"/>
    </location>
</feature>
<dbReference type="AlphaFoldDB" id="A0A0A0BPY3"/>
<keyword evidence="3" id="KW-1185">Reference proteome</keyword>
<protein>
    <submittedName>
        <fullName evidence="2">Uncharacterized protein</fullName>
    </submittedName>
</protein>